<comment type="caution">
    <text evidence="1">The sequence shown here is derived from an EMBL/GenBank/DDBJ whole genome shotgun (WGS) entry which is preliminary data.</text>
</comment>
<dbReference type="STRING" id="1160091.B9T39_02045"/>
<accession>A0A1Y2SVY0</accession>
<proteinExistence type="predicted"/>
<dbReference type="AlphaFoldDB" id="A0A1Y2SVY0"/>
<name>A0A1Y2SVY0_9BIFI</name>
<dbReference type="Proteomes" id="UP000243540">
    <property type="component" value="Unassembled WGS sequence"/>
</dbReference>
<dbReference type="RefSeq" id="WP_086106170.1">
    <property type="nucleotide sequence ID" value="NZ_NEKB01000009.1"/>
</dbReference>
<sequence>MTDMKETTPKMTRMETIFSTVRDVLGVACAVLLVVVCVVAVFLGGSRKVAAQCETANTAYSVAYVDYESTRRKAQNMLTSSDSKRLDRQTRETLTKLTETRLEKTPEVECGILVTVDDVDDRNTETRDVENATVRLKEALLNAENTTDK</sequence>
<evidence type="ECO:0000313" key="1">
    <source>
        <dbReference type="EMBL" id="OTA29883.1"/>
    </source>
</evidence>
<protein>
    <submittedName>
        <fullName evidence="1">Uncharacterized protein</fullName>
    </submittedName>
</protein>
<reference evidence="1 2" key="1">
    <citation type="submission" date="2017-04" db="EMBL/GenBank/DDBJ databases">
        <title>Draft genome sequences of Alloscardovia macacae UMA81211 and UMA81212 isolated from the feces of a rhesus macaque (Macaca mulatta).</title>
        <authorList>
            <person name="Albert K."/>
            <person name="Sela D.A."/>
        </authorList>
    </citation>
    <scope>NUCLEOTIDE SEQUENCE [LARGE SCALE GENOMIC DNA]</scope>
    <source>
        <strain evidence="1 2">UMA81212</strain>
    </source>
</reference>
<gene>
    <name evidence="1" type="ORF">B9T39_02045</name>
</gene>
<organism evidence="1 2">
    <name type="scientific">Alloscardovia macacae</name>
    <dbReference type="NCBI Taxonomy" id="1160091"/>
    <lineage>
        <taxon>Bacteria</taxon>
        <taxon>Bacillati</taxon>
        <taxon>Actinomycetota</taxon>
        <taxon>Actinomycetes</taxon>
        <taxon>Bifidobacteriales</taxon>
        <taxon>Bifidobacteriaceae</taxon>
        <taxon>Alloscardovia</taxon>
    </lineage>
</organism>
<evidence type="ECO:0000313" key="2">
    <source>
        <dbReference type="Proteomes" id="UP000243540"/>
    </source>
</evidence>
<dbReference type="EMBL" id="NEKC01000003">
    <property type="protein sequence ID" value="OTA29883.1"/>
    <property type="molecule type" value="Genomic_DNA"/>
</dbReference>